<dbReference type="EMBL" id="CP002098">
    <property type="protein sequence ID" value="ADM28393.1"/>
    <property type="molecule type" value="Genomic_DNA"/>
</dbReference>
<dbReference type="BioCyc" id="IAGG583356:GHAH-1583-MONOMER"/>
<accession>E0SRD9</accession>
<dbReference type="STRING" id="583356.Igag_1591"/>
<dbReference type="AlphaFoldDB" id="E0SRD9"/>
<evidence type="ECO:0000313" key="1">
    <source>
        <dbReference type="EMBL" id="ADM28393.1"/>
    </source>
</evidence>
<organism evidence="1 2">
    <name type="scientific">Ignisphaera aggregans (strain DSM 17230 / JCM 13409 / AQ1.S1)</name>
    <dbReference type="NCBI Taxonomy" id="583356"/>
    <lineage>
        <taxon>Archaea</taxon>
        <taxon>Thermoproteota</taxon>
        <taxon>Thermoprotei</taxon>
        <taxon>Desulfurococcales</taxon>
        <taxon>Desulfurococcaceae</taxon>
        <taxon>Ignisphaera</taxon>
    </lineage>
</organism>
<proteinExistence type="predicted"/>
<sequence>MLDDRDIEQYQAYILYSKNIIDIIKRISNYLSGCNKMFIDIELKEISQQVCGENMPRYVELKSYDDVNKLILESENGYGIIFRVPSPKDNVYAIAFIPINNHNKNVIQRLKRSA</sequence>
<name>E0SRD9_IGNAA</name>
<gene>
    <name evidence="1" type="ordered locus">Igag_1591</name>
</gene>
<keyword evidence="2" id="KW-1185">Reference proteome</keyword>
<reference evidence="1 2" key="1">
    <citation type="journal article" date="2010" name="Stand. Genomic Sci.">
        <title>Complete genome sequence of Ignisphaera aggregans type strain (AQ1.S1).</title>
        <authorList>
            <person name="Goker M."/>
            <person name="Held B."/>
            <person name="Lapidus A."/>
            <person name="Nolan M."/>
            <person name="Spring S."/>
            <person name="Yasawong M."/>
            <person name="Lucas S."/>
            <person name="Glavina Del Rio T."/>
            <person name="Tice H."/>
            <person name="Cheng J.F."/>
            <person name="Goodwin L."/>
            <person name="Tapia R."/>
            <person name="Pitluck S."/>
            <person name="Liolios K."/>
            <person name="Ivanova N."/>
            <person name="Mavromatis K."/>
            <person name="Mikhailova N."/>
            <person name="Pati A."/>
            <person name="Chen A."/>
            <person name="Palaniappan K."/>
            <person name="Brambilla E."/>
            <person name="Land M."/>
            <person name="Hauser L."/>
            <person name="Chang Y.J."/>
            <person name="Jeffries C.D."/>
            <person name="Brettin T."/>
            <person name="Detter J.C."/>
            <person name="Han C."/>
            <person name="Rohde M."/>
            <person name="Sikorski J."/>
            <person name="Woyke T."/>
            <person name="Bristow J."/>
            <person name="Eisen J.A."/>
            <person name="Markowitz V."/>
            <person name="Hugenholtz P."/>
            <person name="Kyrpides N.C."/>
            <person name="Klenk H.P."/>
        </authorList>
    </citation>
    <scope>NUCLEOTIDE SEQUENCE [LARGE SCALE GENOMIC DNA]</scope>
    <source>
        <strain evidence="2">DSM 17230 / JCM 13409 / AQ1.S1</strain>
    </source>
</reference>
<dbReference type="HOGENOM" id="CLU_2115450_0_0_2"/>
<dbReference type="KEGG" id="iag:Igag_1591"/>
<protein>
    <submittedName>
        <fullName evidence="1">Uncharacterized protein</fullName>
    </submittedName>
</protein>
<evidence type="ECO:0000313" key="2">
    <source>
        <dbReference type="Proteomes" id="UP000001304"/>
    </source>
</evidence>
<dbReference type="Proteomes" id="UP000001304">
    <property type="component" value="Chromosome"/>
</dbReference>